<dbReference type="InterPro" id="IPR002078">
    <property type="entry name" value="Sigma_54_int"/>
</dbReference>
<evidence type="ECO:0000256" key="2">
    <source>
        <dbReference type="ARBA" id="ARBA00022840"/>
    </source>
</evidence>
<evidence type="ECO:0000256" key="1">
    <source>
        <dbReference type="ARBA" id="ARBA00022741"/>
    </source>
</evidence>
<dbReference type="EMBL" id="FAXC01000290">
    <property type="protein sequence ID" value="CUV09710.1"/>
    <property type="molecule type" value="Genomic_DNA"/>
</dbReference>
<dbReference type="PROSITE" id="PS50045">
    <property type="entry name" value="SIGMA54_INTERACT_4"/>
    <property type="match status" value="1"/>
</dbReference>
<dbReference type="PROSITE" id="PS00675">
    <property type="entry name" value="SIGMA54_INTERACT_1"/>
    <property type="match status" value="1"/>
</dbReference>
<dbReference type="InterPro" id="IPR025944">
    <property type="entry name" value="Sigma_54_int_dom_CS"/>
</dbReference>
<feature type="domain" description="Sigma-54 factor interaction" evidence="6">
    <location>
        <begin position="1"/>
        <end position="217"/>
    </location>
</feature>
<dbReference type="PANTHER" id="PTHR32071:SF121">
    <property type="entry name" value="SIGMA L-DEPENDENT TRANSCRIPTIONAL REGULATOR YQIR-RELATED"/>
    <property type="match status" value="1"/>
</dbReference>
<dbReference type="CDD" id="cd00009">
    <property type="entry name" value="AAA"/>
    <property type="match status" value="1"/>
</dbReference>
<dbReference type="GO" id="GO:0006355">
    <property type="term" value="P:regulation of DNA-templated transcription"/>
    <property type="evidence" value="ECO:0007669"/>
    <property type="project" value="InterPro"/>
</dbReference>
<dbReference type="GO" id="GO:0005524">
    <property type="term" value="F:ATP binding"/>
    <property type="evidence" value="ECO:0007669"/>
    <property type="project" value="UniProtKB-KW"/>
</dbReference>
<dbReference type="PRINTS" id="PR01590">
    <property type="entry name" value="HTHFIS"/>
</dbReference>
<name>A0A160VG70_9ZZZZ</name>
<dbReference type="Pfam" id="PF00158">
    <property type="entry name" value="Sigma54_activat"/>
    <property type="match status" value="1"/>
</dbReference>
<keyword evidence="2" id="KW-0067">ATP-binding</keyword>
<dbReference type="InterPro" id="IPR009057">
    <property type="entry name" value="Homeodomain-like_sf"/>
</dbReference>
<accession>A0A160VG70</accession>
<evidence type="ECO:0000256" key="4">
    <source>
        <dbReference type="ARBA" id="ARBA00023125"/>
    </source>
</evidence>
<sequence length="380" mass="43264">MIAQVAPVDITVLIAGESGTGKEMVAKAIHKFSRRAQNEMVTVNCGAIPTGIIESELFGHKKGSFTGANEDRKGYFETANKGTIFLDEIGETPLETQVKLLRVSETGEFIRVGDSKTLYTDVRVIAATNKDLSDLVEKNKFRQDLYFRLKTVQVDLPPLRQRVEDISLLVERFALEFTRGNDIPYRGFVPEAIRVMKNYNWPGNVRELKNFVESMLVLQKGERITVEMVEEKLGSFQQIRNDNLPVLVNQSSEQAERELILRQLLLLRQDVNLIKDAIGGSNSPNAPPTNVSFFPPEENARLRDHMHIDEEGQKLVRDDAIGDMHLEDLEREAIIRTLQYYNNNRRKAAKSLGMSERTLYRKINDYELGRKNKLPKSLSE</sequence>
<dbReference type="FunFam" id="3.40.50.300:FF:000006">
    <property type="entry name" value="DNA-binding transcriptional regulator NtrC"/>
    <property type="match status" value="1"/>
</dbReference>
<keyword evidence="4" id="KW-0238">DNA-binding</keyword>
<keyword evidence="1" id="KW-0547">Nucleotide-binding</keyword>
<dbReference type="InterPro" id="IPR058031">
    <property type="entry name" value="AAA_lid_NorR"/>
</dbReference>
<keyword evidence="3" id="KW-0805">Transcription regulation</keyword>
<protein>
    <submittedName>
        <fullName evidence="7">Response regulator of zinc sigma-54-dependent two-component system</fullName>
    </submittedName>
</protein>
<dbReference type="GO" id="GO:0043565">
    <property type="term" value="F:sequence-specific DNA binding"/>
    <property type="evidence" value="ECO:0007669"/>
    <property type="project" value="InterPro"/>
</dbReference>
<dbReference type="SMART" id="SM00382">
    <property type="entry name" value="AAA"/>
    <property type="match status" value="1"/>
</dbReference>
<dbReference type="InterPro" id="IPR027417">
    <property type="entry name" value="P-loop_NTPase"/>
</dbReference>
<dbReference type="PROSITE" id="PS00676">
    <property type="entry name" value="SIGMA54_INTERACT_2"/>
    <property type="match status" value="1"/>
</dbReference>
<evidence type="ECO:0000256" key="3">
    <source>
        <dbReference type="ARBA" id="ARBA00023015"/>
    </source>
</evidence>
<evidence type="ECO:0000256" key="5">
    <source>
        <dbReference type="ARBA" id="ARBA00023163"/>
    </source>
</evidence>
<dbReference type="Gene3D" id="1.10.8.60">
    <property type="match status" value="1"/>
</dbReference>
<dbReference type="SUPFAM" id="SSF46689">
    <property type="entry name" value="Homeodomain-like"/>
    <property type="match status" value="1"/>
</dbReference>
<dbReference type="Gene3D" id="3.40.50.300">
    <property type="entry name" value="P-loop containing nucleotide triphosphate hydrolases"/>
    <property type="match status" value="1"/>
</dbReference>
<dbReference type="InterPro" id="IPR003593">
    <property type="entry name" value="AAA+_ATPase"/>
</dbReference>
<dbReference type="InterPro" id="IPR025943">
    <property type="entry name" value="Sigma_54_int_dom_ATP-bd_2"/>
</dbReference>
<dbReference type="PROSITE" id="PS00688">
    <property type="entry name" value="SIGMA54_INTERACT_3"/>
    <property type="match status" value="1"/>
</dbReference>
<dbReference type="Pfam" id="PF02954">
    <property type="entry name" value="HTH_8"/>
    <property type="match status" value="1"/>
</dbReference>
<reference evidence="7" key="1">
    <citation type="submission" date="2015-10" db="EMBL/GenBank/DDBJ databases">
        <authorList>
            <person name="Gilbert D.G."/>
        </authorList>
    </citation>
    <scope>NUCLEOTIDE SEQUENCE</scope>
</reference>
<dbReference type="Gene3D" id="1.10.10.60">
    <property type="entry name" value="Homeodomain-like"/>
    <property type="match status" value="1"/>
</dbReference>
<dbReference type="InterPro" id="IPR002197">
    <property type="entry name" value="HTH_Fis"/>
</dbReference>
<dbReference type="SUPFAM" id="SSF52540">
    <property type="entry name" value="P-loop containing nucleoside triphosphate hydrolases"/>
    <property type="match status" value="1"/>
</dbReference>
<dbReference type="Pfam" id="PF25601">
    <property type="entry name" value="AAA_lid_14"/>
    <property type="match status" value="1"/>
</dbReference>
<organism evidence="7">
    <name type="scientific">hydrothermal vent metagenome</name>
    <dbReference type="NCBI Taxonomy" id="652676"/>
    <lineage>
        <taxon>unclassified sequences</taxon>
        <taxon>metagenomes</taxon>
        <taxon>ecological metagenomes</taxon>
    </lineage>
</organism>
<gene>
    <name evidence="7" type="ORF">MGWOODY_Mmi2369</name>
</gene>
<dbReference type="PANTHER" id="PTHR32071">
    <property type="entry name" value="TRANSCRIPTIONAL REGULATORY PROTEIN"/>
    <property type="match status" value="1"/>
</dbReference>
<keyword evidence="5" id="KW-0804">Transcription</keyword>
<evidence type="ECO:0000313" key="7">
    <source>
        <dbReference type="EMBL" id="CUV09710.1"/>
    </source>
</evidence>
<dbReference type="InterPro" id="IPR025662">
    <property type="entry name" value="Sigma_54_int_dom_ATP-bd_1"/>
</dbReference>
<evidence type="ECO:0000259" key="6">
    <source>
        <dbReference type="PROSITE" id="PS50045"/>
    </source>
</evidence>
<dbReference type="AlphaFoldDB" id="A0A160VG70"/>
<proteinExistence type="predicted"/>